<dbReference type="InterPro" id="IPR018378">
    <property type="entry name" value="C-type_lectin_CS"/>
</dbReference>
<dbReference type="InterPro" id="IPR050976">
    <property type="entry name" value="Snaclec"/>
</dbReference>
<dbReference type="OrthoDB" id="5877743at2759"/>
<evidence type="ECO:0000256" key="2">
    <source>
        <dbReference type="PROSITE-ProRule" id="PRU00059"/>
    </source>
</evidence>
<feature type="chain" id="PRO_5040147262" description="C-type LECtin" evidence="3">
    <location>
        <begin position="16"/>
        <end position="524"/>
    </location>
</feature>
<sequence length="524" mass="57345">MIILLIFALIHGSDGVSCSNGFTSVNNKCLMLVTSDQTHSAARRECNLNGGNLVSIYNSIDNTAIAQFATSSSDPIWIGLNCPNDHDASSCIWDDQAGNASGYNNFIAANPSNDVGTCVYMLTSGSLRGRWFSGNCDNMAISAVCETIPYDQCLYGYNGYCYYPLGELNQTEAQNACSQNCGGSLVSIHSAAENTYISKIFKDSSKGYIRIGAQLSSGNVNSWIDGSVWDYTNIGYQNKGLGSCYSMSLINELVVPGKWISSNCSALLPSICKHPQNTQCVTTTTPSPTLAPAQCSGVTYVTDSGKIYSPNYPYSYLSVDTAPCYYVLTVTTDTAVIWFTDLNLDSKSSIQLYSSLDTQTPFAIIDQNSQNNATFDSPTNLIKMVFKPCTSNCGSSGNSDIFKWKAILATQYTNPCGHQLNTNGIITSQNYPQNYTNNWSCNSLLYSSSRVQLHFTDFLTELNYDFVNIYDGQDSTQPLLARLSGNLVGTNLTYTSTGHYLYILFTTDQSNVYRGFKALFYDYP</sequence>
<evidence type="ECO:0008006" key="8">
    <source>
        <dbReference type="Google" id="ProtNLM"/>
    </source>
</evidence>
<dbReference type="CDD" id="cd00041">
    <property type="entry name" value="CUB"/>
    <property type="match status" value="1"/>
</dbReference>
<reference evidence="6" key="1">
    <citation type="submission" date="2022-11" db="EMBL/GenBank/DDBJ databases">
        <authorList>
            <person name="Kikuchi T."/>
        </authorList>
    </citation>
    <scope>NUCLEOTIDE SEQUENCE</scope>
    <source>
        <strain evidence="6">PS1010</strain>
    </source>
</reference>
<feature type="domain" description="CUB" evidence="4">
    <location>
        <begin position="393"/>
        <end position="523"/>
    </location>
</feature>
<evidence type="ECO:0000259" key="5">
    <source>
        <dbReference type="PROSITE" id="PS50041"/>
    </source>
</evidence>
<dbReference type="SMART" id="SM00042">
    <property type="entry name" value="CUB"/>
    <property type="match status" value="1"/>
</dbReference>
<gene>
    <name evidence="6" type="ORF">CAMP_LOCUS6516</name>
</gene>
<dbReference type="EMBL" id="CANHGI010000002">
    <property type="protein sequence ID" value="CAI5443879.1"/>
    <property type="molecule type" value="Genomic_DNA"/>
</dbReference>
<organism evidence="6 7">
    <name type="scientific">Caenorhabditis angaria</name>
    <dbReference type="NCBI Taxonomy" id="860376"/>
    <lineage>
        <taxon>Eukaryota</taxon>
        <taxon>Metazoa</taxon>
        <taxon>Ecdysozoa</taxon>
        <taxon>Nematoda</taxon>
        <taxon>Chromadorea</taxon>
        <taxon>Rhabditida</taxon>
        <taxon>Rhabditina</taxon>
        <taxon>Rhabditomorpha</taxon>
        <taxon>Rhabditoidea</taxon>
        <taxon>Rhabditidae</taxon>
        <taxon>Peloderinae</taxon>
        <taxon>Caenorhabditis</taxon>
    </lineage>
</organism>
<protein>
    <recommendedName>
        <fullName evidence="8">C-type LECtin</fullName>
    </recommendedName>
</protein>
<name>A0A9P1IET8_9PELO</name>
<dbReference type="InterPro" id="IPR001304">
    <property type="entry name" value="C-type_lectin-like"/>
</dbReference>
<dbReference type="CDD" id="cd00037">
    <property type="entry name" value="CLECT"/>
    <property type="match status" value="2"/>
</dbReference>
<comment type="caution">
    <text evidence="2">Lacks conserved residue(s) required for the propagation of feature annotation.</text>
</comment>
<evidence type="ECO:0000313" key="7">
    <source>
        <dbReference type="Proteomes" id="UP001152747"/>
    </source>
</evidence>
<keyword evidence="7" id="KW-1185">Reference proteome</keyword>
<dbReference type="Pfam" id="PF00059">
    <property type="entry name" value="Lectin_C"/>
    <property type="match status" value="2"/>
</dbReference>
<evidence type="ECO:0000256" key="3">
    <source>
        <dbReference type="SAM" id="SignalP"/>
    </source>
</evidence>
<dbReference type="Pfam" id="PF00431">
    <property type="entry name" value="CUB"/>
    <property type="match status" value="1"/>
</dbReference>
<dbReference type="PANTHER" id="PTHR22991">
    <property type="entry name" value="PROTEIN CBG13490"/>
    <property type="match status" value="1"/>
</dbReference>
<dbReference type="Gene3D" id="3.10.100.10">
    <property type="entry name" value="Mannose-Binding Protein A, subunit A"/>
    <property type="match status" value="2"/>
</dbReference>
<keyword evidence="1" id="KW-1015">Disulfide bond</keyword>
<evidence type="ECO:0000313" key="6">
    <source>
        <dbReference type="EMBL" id="CAI5443879.1"/>
    </source>
</evidence>
<dbReference type="SUPFAM" id="SSF49854">
    <property type="entry name" value="Spermadhesin, CUB domain"/>
    <property type="match status" value="2"/>
</dbReference>
<feature type="domain" description="C-type lectin" evidence="5">
    <location>
        <begin position="25"/>
        <end position="137"/>
    </location>
</feature>
<feature type="signal peptide" evidence="3">
    <location>
        <begin position="1"/>
        <end position="15"/>
    </location>
</feature>
<dbReference type="SUPFAM" id="SSF56436">
    <property type="entry name" value="C-type lectin-like"/>
    <property type="match status" value="2"/>
</dbReference>
<dbReference type="Gene3D" id="2.60.120.290">
    <property type="entry name" value="Spermadhesin, CUB domain"/>
    <property type="match status" value="2"/>
</dbReference>
<accession>A0A9P1IET8</accession>
<evidence type="ECO:0000259" key="4">
    <source>
        <dbReference type="PROSITE" id="PS01180"/>
    </source>
</evidence>
<dbReference type="InterPro" id="IPR035914">
    <property type="entry name" value="Sperma_CUB_dom_sf"/>
</dbReference>
<dbReference type="PANTHER" id="PTHR22991:SF41">
    <property type="entry name" value="CUB DOMAIN-CONTAINING PROTEIN-RELATED"/>
    <property type="match status" value="1"/>
</dbReference>
<comment type="caution">
    <text evidence="6">The sequence shown here is derived from an EMBL/GenBank/DDBJ whole genome shotgun (WGS) entry which is preliminary data.</text>
</comment>
<dbReference type="InterPro" id="IPR016186">
    <property type="entry name" value="C-type_lectin-like/link_sf"/>
</dbReference>
<evidence type="ECO:0000256" key="1">
    <source>
        <dbReference type="ARBA" id="ARBA00023157"/>
    </source>
</evidence>
<proteinExistence type="predicted"/>
<feature type="domain" description="C-type lectin" evidence="5">
    <location>
        <begin position="157"/>
        <end position="273"/>
    </location>
</feature>
<dbReference type="InterPro" id="IPR000859">
    <property type="entry name" value="CUB_dom"/>
</dbReference>
<dbReference type="Proteomes" id="UP001152747">
    <property type="component" value="Unassembled WGS sequence"/>
</dbReference>
<dbReference type="PROSITE" id="PS50041">
    <property type="entry name" value="C_TYPE_LECTIN_2"/>
    <property type="match status" value="2"/>
</dbReference>
<dbReference type="SMART" id="SM00034">
    <property type="entry name" value="CLECT"/>
    <property type="match status" value="2"/>
</dbReference>
<dbReference type="PROSITE" id="PS00615">
    <property type="entry name" value="C_TYPE_LECTIN_1"/>
    <property type="match status" value="1"/>
</dbReference>
<keyword evidence="3" id="KW-0732">Signal</keyword>
<dbReference type="AlphaFoldDB" id="A0A9P1IET8"/>
<dbReference type="InterPro" id="IPR016187">
    <property type="entry name" value="CTDL_fold"/>
</dbReference>
<dbReference type="PROSITE" id="PS01180">
    <property type="entry name" value="CUB"/>
    <property type="match status" value="1"/>
</dbReference>